<keyword evidence="2 5" id="KW-0378">Hydrolase</keyword>
<dbReference type="PROSITE" id="PS51198">
    <property type="entry name" value="UVRD_HELICASE_ATP_BIND"/>
    <property type="match status" value="1"/>
</dbReference>
<dbReference type="Proteomes" id="UP000683925">
    <property type="component" value="Unassembled WGS sequence"/>
</dbReference>
<keyword evidence="9" id="KW-1185">Reference proteome</keyword>
<feature type="coiled-coil region" evidence="6">
    <location>
        <begin position="2227"/>
        <end position="2303"/>
    </location>
</feature>
<dbReference type="PANTHER" id="PTHR21529">
    <property type="entry name" value="MAMMARY TURMOR VIRUS RECEPTOR HOMOLOG 1, 2 MTVR1, 2"/>
    <property type="match status" value="1"/>
</dbReference>
<feature type="binding site" evidence="5">
    <location>
        <begin position="337"/>
        <end position="344"/>
    </location>
    <ligand>
        <name>ATP</name>
        <dbReference type="ChEBI" id="CHEBI:30616"/>
    </ligand>
</feature>
<feature type="domain" description="UvrD-like helicase ATP-binding" evidence="7">
    <location>
        <begin position="316"/>
        <end position="803"/>
    </location>
</feature>
<dbReference type="OMA" id="NEVEEWG"/>
<gene>
    <name evidence="8" type="ORF">POCTA_138.1.T0850055</name>
</gene>
<evidence type="ECO:0000256" key="2">
    <source>
        <dbReference type="ARBA" id="ARBA00022801"/>
    </source>
</evidence>
<dbReference type="InterPro" id="IPR039904">
    <property type="entry name" value="TRANK1"/>
</dbReference>
<organism evidence="8 9">
    <name type="scientific">Paramecium octaurelia</name>
    <dbReference type="NCBI Taxonomy" id="43137"/>
    <lineage>
        <taxon>Eukaryota</taxon>
        <taxon>Sar</taxon>
        <taxon>Alveolata</taxon>
        <taxon>Ciliophora</taxon>
        <taxon>Intramacronucleata</taxon>
        <taxon>Oligohymenophorea</taxon>
        <taxon>Peniculida</taxon>
        <taxon>Parameciidae</taxon>
        <taxon>Paramecium</taxon>
    </lineage>
</organism>
<reference evidence="8" key="1">
    <citation type="submission" date="2021-01" db="EMBL/GenBank/DDBJ databases">
        <authorList>
            <consortium name="Genoscope - CEA"/>
            <person name="William W."/>
        </authorList>
    </citation>
    <scope>NUCLEOTIDE SEQUENCE</scope>
</reference>
<evidence type="ECO:0000256" key="3">
    <source>
        <dbReference type="ARBA" id="ARBA00022806"/>
    </source>
</evidence>
<accession>A0A8S1W8H4</accession>
<dbReference type="InterPro" id="IPR014016">
    <property type="entry name" value="UvrD-like_ATP-bd"/>
</dbReference>
<keyword evidence="4 5" id="KW-0067">ATP-binding</keyword>
<dbReference type="EMBL" id="CAJJDP010000084">
    <property type="protein sequence ID" value="CAD8185237.1"/>
    <property type="molecule type" value="Genomic_DNA"/>
</dbReference>
<dbReference type="GO" id="GO:0016787">
    <property type="term" value="F:hydrolase activity"/>
    <property type="evidence" value="ECO:0007669"/>
    <property type="project" value="UniProtKB-UniRule"/>
</dbReference>
<dbReference type="GO" id="GO:0005524">
    <property type="term" value="F:ATP binding"/>
    <property type="evidence" value="ECO:0007669"/>
    <property type="project" value="UniProtKB-UniRule"/>
</dbReference>
<dbReference type="GO" id="GO:0004386">
    <property type="term" value="F:helicase activity"/>
    <property type="evidence" value="ECO:0007669"/>
    <property type="project" value="UniProtKB-UniRule"/>
</dbReference>
<evidence type="ECO:0000256" key="5">
    <source>
        <dbReference type="PROSITE-ProRule" id="PRU00560"/>
    </source>
</evidence>
<keyword evidence="3 5" id="KW-0347">Helicase</keyword>
<evidence type="ECO:0000256" key="1">
    <source>
        <dbReference type="ARBA" id="ARBA00022741"/>
    </source>
</evidence>
<evidence type="ECO:0000313" key="9">
    <source>
        <dbReference type="Proteomes" id="UP000683925"/>
    </source>
</evidence>
<keyword evidence="6" id="KW-0175">Coiled coil</keyword>
<dbReference type="OrthoDB" id="3156807at2759"/>
<name>A0A8S1W8H4_PAROT</name>
<evidence type="ECO:0000256" key="4">
    <source>
        <dbReference type="ARBA" id="ARBA00022840"/>
    </source>
</evidence>
<evidence type="ECO:0000259" key="7">
    <source>
        <dbReference type="PROSITE" id="PS51198"/>
    </source>
</evidence>
<comment type="caution">
    <text evidence="8">The sequence shown here is derived from an EMBL/GenBank/DDBJ whole genome shotgun (WGS) entry which is preliminary data.</text>
</comment>
<evidence type="ECO:0000256" key="6">
    <source>
        <dbReference type="SAM" id="Coils"/>
    </source>
</evidence>
<evidence type="ECO:0000313" key="8">
    <source>
        <dbReference type="EMBL" id="CAD8185237.1"/>
    </source>
</evidence>
<protein>
    <recommendedName>
        <fullName evidence="7">UvrD-like helicase ATP-binding domain-containing protein</fullName>
    </recommendedName>
</protein>
<dbReference type="PANTHER" id="PTHR21529:SF4">
    <property type="entry name" value="TPR AND ANKYRIN REPEAT-CONTAINING PROTEIN 1"/>
    <property type="match status" value="1"/>
</dbReference>
<keyword evidence="1 5" id="KW-0547">Nucleotide-binding</keyword>
<proteinExistence type="predicted"/>
<feature type="coiled-coil region" evidence="6">
    <location>
        <begin position="575"/>
        <end position="609"/>
    </location>
</feature>
<sequence length="2324" mass="276206">MKKNPSKNVEYYEQKQIVRDQLIQRIEDNNKSSKTPQEIIVKILKEWDLEKLKQIIKKLGIWPCTIDQQFIEDLLQQPEISFEILVYMILISDGYFCPLSPLTTSNFITAFQCGLLQNYFCCVTPESYHIYFEIGLEKKPIIKKKEFFGFRTIHRINFIALRFDRRIENILSRLSNYHRNQKFNPYRQNFGQLNFDSTTSIQGKQKYFCLEKPLFYWNEVEEWGECQFKFGLKDQQCMRWIPTGIQTKQLDEQQLKQYYYDQNLDQWVRKEDIEIFQKFKLNRDLSKQNKHILHQYADFESGALIIDIMQKLPDFKILITQQERKVIASKQNSLIIGRSGTGKTTCTVLRLFAVQTLFKIRQKLFNQENEKLLFNYQDVPNKVGLHCVFTTQNHVLIGEVRKYYRKLLQHIQDSIKRNQEKQQNQKQNTPLSLDQSFISQSFQICDEINESSISMILQEETFLCDDYDNEDEEMDEDNQLEDVDQLGSLQQMSDDKFPAFLSLKKLILLIDSSLNKPFFELDRFKKNGVKLQKAGWNTGKTIKITQKLKTNKNINVIEIDENAKFEEEEFTMLNQQEVKEEIDETKLLLQKQQEKAQKSQQQQQQESNIQVTEVDYEYFLKRFWPTIKKPNQKYGCDERSFPTLIWTQVYSYIKGSQFSYSYPMKYLPKAIYAEFNPSNLSQDIINLIYDYFLEYEKWKLSCGVFDLMDLVNYTICELDKGEFKTVPIHYLFVDEVQDLPHAVITLFTRLIEQGYYFCGDTAQNIVKGVGFRFQDLKNMFKHVDNPLLTELEQFQLTINFRSHNNILQLANSIVNLIELFFPKAIDRLNKEISDLKGPMPMLIQSNNIDDLFNFLTGDVNPNLDKQAVPIEFGCNQVVLVKDSDARDNIPSVLAHALILTIYESKGLEFEDVILYNFFTDNTILQSQWDLFNQLFIDEVEVDRDEYNYKLTRHEQQNTSSEELQDNNASFSTQNEQGNILVKKLRLKPSIKSLDLNNYNALCNELKYLYVAATRAKNRLIIFDDQPEKRNQIQNLWQSLNLIQILDESYFQNAKELNKIVTQNTKEEWYATGMKMFANKYYDQAIKCFEMAGHQQLFTKSQAYAFAFRAEKQLLQSQNFFELSEDTHLPQNLRRQYKEKYEKSKHEMFNNFNKAGEKFIECKNKKNAAACFFSGQQYQLSLIYYLQTKCWEEAAEVALKLKLYPVAGLLWLRAYKIDQSIEAFNQFKNNLITLHLLCEFKYELGNDLKNLWEILLPKVLQECWLQYSKTKDAIYIERNNYSGQKLDFSILTQHTDFQTDFASELLIIEASAQNVYTQEEMYKTLYNYLYNFLDELLVVLSKVFINYPLQAMKESMLSKSDEFLQNQTAFIQNVLEYFDIQDLQLFMLERTNCKDRDNYFISCLYYISPLYQPCFSLNFIFQNYGRLNKADQKKIENSHKQTLEKSEQKLNTFKFSNSNKLLMNYSLCQLGLYEVAIHFFQKHISSLEQAEEKQMTQSKIKVYMSNLRSTLQLLQQHKSLLLTFTEDDKLQSHELFIKGRKFIQVMLGFYYSNNQDLKKLRNLQNDYMAQYIDQLEQAKIMKQNFDGYLKFLLSHRAFQIHQCIILSFVADQDEKILNSLYDLQYQEFQLFLIELQKVVDLFKYNRYTYLYNDTFQSICAIYQLSVPTSEEFQFLGQSYIIVHKSSLIFSTLANNYKQQQFQAFQFDLKGELFLFSSYFVVKTIQRIFKDFLKTYVHKYCMRKTASNNNVPFLIQIYSFCAIKNQKSENKISNKYLDQTYADQNLLNCLEYQLSDQIFNIWYQIPKIENPLNRQMYAILTNKSFAKVLTDQTKEELHIHLLTGIHALNIAYYYHVSLEFIENLIYARRQLEHQEKIKNYLIVDLNPFLTQFQLKGYQSYIYYLLRSQICMSMKNIASYIEYHTLLSSISFSEQIYRDLTFCTLIYIVCKRSHQEFMRKLQELEDDAKQVKEYEGSLQMEQQIIDEIIELRTFRDFKQQTMNLILPKKSITFLQTLKCQKVQIDEQFDDSPVQRFLQILIDLSKTGDEQPLFLLAAILINVETVNIEVQMALEAELIEQIPQKRRKIIEDLLEIANEEFENRHDLVLKLIKKGQSVFSKLTEIVVTYNNISMKTFNNFYEDALKDKLSTEQINHDIKTQLEQQERKKFKSLYVGMRFTTYQPLLNERMGFNDSLLKIGGSSQIYDEVNILRSKLIEILYTKQLQKPVHFNSIREELKRLAKLERELDDEFVENSLQRGYGKIYNRQFVLELEEFDEQIENWIQENSQLSNKFQNIENQINKNVQKQTIAMCLIQKKTNKKKTYQRW</sequence>